<comment type="caution">
    <text evidence="1">The sequence shown here is derived from an EMBL/GenBank/DDBJ whole genome shotgun (WGS) entry which is preliminary data.</text>
</comment>
<organism evidence="1 2">
    <name type="scientific">Methanospirillum stamsii</name>
    <dbReference type="NCBI Taxonomy" id="1277351"/>
    <lineage>
        <taxon>Archaea</taxon>
        <taxon>Methanobacteriati</taxon>
        <taxon>Methanobacteriota</taxon>
        <taxon>Stenosarchaea group</taxon>
        <taxon>Methanomicrobia</taxon>
        <taxon>Methanomicrobiales</taxon>
        <taxon>Methanospirillaceae</taxon>
        <taxon>Methanospirillum</taxon>
    </lineage>
</organism>
<accession>A0A2V2N570</accession>
<dbReference type="Proteomes" id="UP000245934">
    <property type="component" value="Unassembled WGS sequence"/>
</dbReference>
<reference evidence="1 2" key="1">
    <citation type="submission" date="2018-05" db="EMBL/GenBank/DDBJ databases">
        <title>Draft genome of Methanospirillum stamsii Pt1.</title>
        <authorList>
            <person name="Dueholm M.S."/>
            <person name="Nielsen P.H."/>
            <person name="Bakmann L.F."/>
            <person name="Otzen D.E."/>
        </authorList>
    </citation>
    <scope>NUCLEOTIDE SEQUENCE [LARGE SCALE GENOMIC DNA]</scope>
    <source>
        <strain evidence="1 2">Pt1</strain>
    </source>
</reference>
<dbReference type="AlphaFoldDB" id="A0A2V2N570"/>
<protein>
    <submittedName>
        <fullName evidence="1">Uncharacterized protein</fullName>
    </submittedName>
</protein>
<name>A0A2V2N570_9EURY</name>
<proteinExistence type="predicted"/>
<evidence type="ECO:0000313" key="1">
    <source>
        <dbReference type="EMBL" id="PWR75234.1"/>
    </source>
</evidence>
<gene>
    <name evidence="1" type="ORF">DLD82_05440</name>
</gene>
<evidence type="ECO:0000313" key="2">
    <source>
        <dbReference type="Proteomes" id="UP000245934"/>
    </source>
</evidence>
<sequence>MNSEFYVNCILKIYLQQVKKNVKAITVSPNIMGQEISENQIKTIVATISSLISNRRIEDKTVTLVCYWNSMNVFLIISG</sequence>
<keyword evidence="2" id="KW-1185">Reference proteome</keyword>
<dbReference type="EMBL" id="QGMZ01000011">
    <property type="protein sequence ID" value="PWR75234.1"/>
    <property type="molecule type" value="Genomic_DNA"/>
</dbReference>